<evidence type="ECO:0000256" key="4">
    <source>
        <dbReference type="ARBA" id="ARBA00022989"/>
    </source>
</evidence>
<dbReference type="Proteomes" id="UP000007374">
    <property type="component" value="Unassembled WGS sequence"/>
</dbReference>
<feature type="transmembrane region" description="Helical" evidence="6">
    <location>
        <begin position="129"/>
        <end position="149"/>
    </location>
</feature>
<keyword evidence="8" id="KW-1185">Reference proteome</keyword>
<feature type="transmembrane region" description="Helical" evidence="6">
    <location>
        <begin position="268"/>
        <end position="295"/>
    </location>
</feature>
<dbReference type="AlphaFoldDB" id="K2MYP5"/>
<accession>K2MYP5</accession>
<protein>
    <submittedName>
        <fullName evidence="7">Inner-membrane translocator</fullName>
    </submittedName>
</protein>
<keyword evidence="3 6" id="KW-0812">Transmembrane</keyword>
<name>K2MYP5_9HYPH</name>
<dbReference type="Pfam" id="PF02653">
    <property type="entry name" value="BPD_transp_2"/>
    <property type="match status" value="1"/>
</dbReference>
<evidence type="ECO:0000313" key="7">
    <source>
        <dbReference type="EMBL" id="EKF40388.1"/>
    </source>
</evidence>
<dbReference type="CDD" id="cd06581">
    <property type="entry name" value="TM_PBP1_LivM_like"/>
    <property type="match status" value="1"/>
</dbReference>
<dbReference type="EMBL" id="AMSI01000018">
    <property type="protein sequence ID" value="EKF40388.1"/>
    <property type="molecule type" value="Genomic_DNA"/>
</dbReference>
<dbReference type="PANTHER" id="PTHR30482">
    <property type="entry name" value="HIGH-AFFINITY BRANCHED-CHAIN AMINO ACID TRANSPORT SYSTEM PERMEASE"/>
    <property type="match status" value="1"/>
</dbReference>
<comment type="caution">
    <text evidence="7">The sequence shown here is derived from an EMBL/GenBank/DDBJ whole genome shotgun (WGS) entry which is preliminary data.</text>
</comment>
<evidence type="ECO:0000256" key="3">
    <source>
        <dbReference type="ARBA" id="ARBA00022692"/>
    </source>
</evidence>
<feature type="transmembrane region" description="Helical" evidence="6">
    <location>
        <begin position="102"/>
        <end position="123"/>
    </location>
</feature>
<gene>
    <name evidence="7" type="ORF">NA8A_20857</name>
</gene>
<evidence type="ECO:0000313" key="8">
    <source>
        <dbReference type="Proteomes" id="UP000007374"/>
    </source>
</evidence>
<feature type="transmembrane region" description="Helical" evidence="6">
    <location>
        <begin position="77"/>
        <end position="95"/>
    </location>
</feature>
<dbReference type="STRING" id="721133.SAMN05216176_11490"/>
<sequence length="337" mass="36347">MRRGGEAWQERIGMKIQTNLAPSAKSLALHAGVVLLLLALNFLLPEYHRGIFARVLVLSVFAMGYNLAFGYTGLLSLGHAMFFAAGLYGAGLPIYHLGWNVWPAFGAGILAGGALALVVGFLALRTTGVAFMIVTLMFAQVFYLTTLYFTTYTRGEEGLVLPQAVRRLSLPDGPLDLSDPSTRYLVALSLFTVVLAAILFLVRAPYGRSLVAIRENEERMRMLGYDVFANKLAAVVLSGTFCAAAGAAYGVLFGYVGSGFASIQYSILPLLWVLVGGAATTLGPLIGTLFMFYVIDTASSYTTAHLLVVGLVLIGVILFFPKGIAGTVRERWLRWLP</sequence>
<dbReference type="GO" id="GO:0005886">
    <property type="term" value="C:plasma membrane"/>
    <property type="evidence" value="ECO:0007669"/>
    <property type="project" value="UniProtKB-SubCell"/>
</dbReference>
<dbReference type="GO" id="GO:0015658">
    <property type="term" value="F:branched-chain amino acid transmembrane transporter activity"/>
    <property type="evidence" value="ECO:0007669"/>
    <property type="project" value="InterPro"/>
</dbReference>
<organism evidence="7 8">
    <name type="scientific">Nitratireductor indicus C115</name>
    <dbReference type="NCBI Taxonomy" id="1231190"/>
    <lineage>
        <taxon>Bacteria</taxon>
        <taxon>Pseudomonadati</taxon>
        <taxon>Pseudomonadota</taxon>
        <taxon>Alphaproteobacteria</taxon>
        <taxon>Hyphomicrobiales</taxon>
        <taxon>Phyllobacteriaceae</taxon>
        <taxon>Nitratireductor</taxon>
    </lineage>
</organism>
<feature type="transmembrane region" description="Helical" evidence="6">
    <location>
        <begin position="51"/>
        <end position="71"/>
    </location>
</feature>
<feature type="transmembrane region" description="Helical" evidence="6">
    <location>
        <begin position="232"/>
        <end position="256"/>
    </location>
</feature>
<feature type="transmembrane region" description="Helical" evidence="6">
    <location>
        <begin position="301"/>
        <end position="321"/>
    </location>
</feature>
<reference evidence="7 8" key="1">
    <citation type="journal article" date="2012" name="J. Bacteriol.">
        <title>Genome Sequence of Nitratireductor indicus Type Strain C115.</title>
        <authorList>
            <person name="Lai Q."/>
            <person name="Li G."/>
            <person name="Yu Z."/>
            <person name="Shao Z."/>
        </authorList>
    </citation>
    <scope>NUCLEOTIDE SEQUENCE [LARGE SCALE GENOMIC DNA]</scope>
    <source>
        <strain evidence="7 8">C115</strain>
    </source>
</reference>
<comment type="subcellular location">
    <subcellularLocation>
        <location evidence="1">Cell membrane</location>
        <topology evidence="1">Multi-pass membrane protein</topology>
    </subcellularLocation>
</comment>
<evidence type="ECO:0000256" key="6">
    <source>
        <dbReference type="SAM" id="Phobius"/>
    </source>
</evidence>
<evidence type="ECO:0000256" key="5">
    <source>
        <dbReference type="ARBA" id="ARBA00023136"/>
    </source>
</evidence>
<proteinExistence type="predicted"/>
<keyword evidence="5 6" id="KW-0472">Membrane</keyword>
<keyword evidence="4 6" id="KW-1133">Transmembrane helix</keyword>
<dbReference type="PANTHER" id="PTHR30482:SF17">
    <property type="entry name" value="ABC TRANSPORTER ATP-BINDING PROTEIN"/>
    <property type="match status" value="1"/>
</dbReference>
<feature type="transmembrane region" description="Helical" evidence="6">
    <location>
        <begin position="184"/>
        <end position="202"/>
    </location>
</feature>
<evidence type="ECO:0000256" key="1">
    <source>
        <dbReference type="ARBA" id="ARBA00004651"/>
    </source>
</evidence>
<evidence type="ECO:0000256" key="2">
    <source>
        <dbReference type="ARBA" id="ARBA00022475"/>
    </source>
</evidence>
<dbReference type="PATRIC" id="fig|1231190.3.peg.4310"/>
<dbReference type="eggNOG" id="COG4177">
    <property type="taxonomic scope" value="Bacteria"/>
</dbReference>
<keyword evidence="2" id="KW-1003">Cell membrane</keyword>
<feature type="transmembrane region" description="Helical" evidence="6">
    <location>
        <begin position="27"/>
        <end position="44"/>
    </location>
</feature>
<dbReference type="InterPro" id="IPR043428">
    <property type="entry name" value="LivM-like"/>
</dbReference>
<dbReference type="InterPro" id="IPR001851">
    <property type="entry name" value="ABC_transp_permease"/>
</dbReference>